<feature type="compositionally biased region" description="Polar residues" evidence="1">
    <location>
        <begin position="148"/>
        <end position="158"/>
    </location>
</feature>
<feature type="compositionally biased region" description="Polar residues" evidence="1">
    <location>
        <begin position="309"/>
        <end position="337"/>
    </location>
</feature>
<dbReference type="PANTHER" id="PTHR13199:SF11">
    <property type="entry name" value="PROTEIN ATOSSA"/>
    <property type="match status" value="1"/>
</dbReference>
<evidence type="ECO:0000256" key="1">
    <source>
        <dbReference type="SAM" id="MobiDB-lite"/>
    </source>
</evidence>
<name>A0A2K1QKJ1_9PEZI</name>
<dbReference type="SMART" id="SM01177">
    <property type="entry name" value="DUF4210"/>
    <property type="match status" value="1"/>
</dbReference>
<feature type="region of interest" description="Disordered" evidence="1">
    <location>
        <begin position="81"/>
        <end position="162"/>
    </location>
</feature>
<feature type="region of interest" description="Disordered" evidence="1">
    <location>
        <begin position="305"/>
        <end position="337"/>
    </location>
</feature>
<dbReference type="PANTHER" id="PTHR13199">
    <property type="entry name" value="GH03947P"/>
    <property type="match status" value="1"/>
</dbReference>
<keyword evidence="4" id="KW-1185">Reference proteome</keyword>
<protein>
    <submittedName>
        <fullName evidence="3">Protein FAM214A</fullName>
    </submittedName>
</protein>
<dbReference type="InterPro" id="IPR033473">
    <property type="entry name" value="Atos-like_C"/>
</dbReference>
<sequence>MPQPMWNPGEEGTGAGAGPGAMEKHVNRVGDQETSEPTAIYNPYFTGRPRTPSSASKPEVVDRQQIIRKIKEKGIARQRSLEARLASQENSGAGHSNGVRYPSIQAALLPSPDIERSERQPESLLQDVANSGLEISRPRSALHRGDFSGSSQTSWDDQSQADRVGLQDYHSRALLATSPPAPWHDGYPNTTIHRARLHQPAAPSPLTANTTRPRAASQTSLSRSFNYQPPSSPLVNQSNAEDNSDPDDLPLPNPDFASDRFNRRRTFSPRSLQSFAHMLDGNYETHWSSSPPSARRESTIPCKAHQPRRSVTSFNSSPQTPFTASRRSSTFGSSPLQSAMVGSFEESILRGRMSSTPSKPLDFTAHIGVLGMGDCKANLKCPPHVTIPFPAVYYNYGISNTSSDSQPSPYVGLVDLENRSPIAKTMHEAKPRPDITRMRSTQAAVTASETTAMTGLDAAQNKRRRQKHRRRSRSPLQEPKGAYRIPPKGQLQIIIKNPHKTAVKLFLVPYDVSEIQPGQKTFIRQRSYSAGPILDIPIDAKKLHGTDRPEAAPSLSKSQDRPVLRYLIHLNICCTSKGRVWLYKSVRVVFANRVPDGKEKLRNEVQLPEPRYSSYKPGHSSAVATPLLKAQASNPMPMDIDGIGSPTSPPIRSAGSRPGHEARSLPATSVYDNLFTHRHTEPSFRFPLLETVTSRPASRGDSDELHSSRPTSRQAEPVQRVRSPKSPMSPLSPLLPLQRAMSPVTDSSEGTGSITFSRSSSTEKLMTTGSESLLSRRLRDLGMRRAPSPAQGQEGGGPS</sequence>
<accession>A0A2K1QKJ1</accession>
<evidence type="ECO:0000313" key="4">
    <source>
        <dbReference type="Proteomes" id="UP000243797"/>
    </source>
</evidence>
<feature type="compositionally biased region" description="Basic residues" evidence="1">
    <location>
        <begin position="461"/>
        <end position="473"/>
    </location>
</feature>
<organism evidence="3 4">
    <name type="scientific">Sphaceloma murrayae</name>
    <dbReference type="NCBI Taxonomy" id="2082308"/>
    <lineage>
        <taxon>Eukaryota</taxon>
        <taxon>Fungi</taxon>
        <taxon>Dikarya</taxon>
        <taxon>Ascomycota</taxon>
        <taxon>Pezizomycotina</taxon>
        <taxon>Dothideomycetes</taxon>
        <taxon>Dothideomycetidae</taxon>
        <taxon>Myriangiales</taxon>
        <taxon>Elsinoaceae</taxon>
        <taxon>Sphaceloma</taxon>
    </lineage>
</organism>
<feature type="region of interest" description="Disordered" evidence="1">
    <location>
        <begin position="445"/>
        <end position="484"/>
    </location>
</feature>
<comment type="caution">
    <text evidence="3">The sequence shown here is derived from an EMBL/GenBank/DDBJ whole genome shotgun (WGS) entry which is preliminary data.</text>
</comment>
<feature type="region of interest" description="Disordered" evidence="1">
    <location>
        <begin position="633"/>
        <end position="665"/>
    </location>
</feature>
<gene>
    <name evidence="3" type="ORF">CAC42_4127</name>
</gene>
<evidence type="ECO:0000313" key="3">
    <source>
        <dbReference type="EMBL" id="PNS15675.1"/>
    </source>
</evidence>
<dbReference type="AlphaFoldDB" id="A0A2K1QKJ1"/>
<dbReference type="OrthoDB" id="8625101at2759"/>
<dbReference type="InterPro" id="IPR025261">
    <property type="entry name" value="Atos-like_cons_dom"/>
</dbReference>
<feature type="compositionally biased region" description="Basic and acidic residues" evidence="1">
    <location>
        <begin position="22"/>
        <end position="31"/>
    </location>
</feature>
<feature type="domain" description="Atos-like conserved" evidence="2">
    <location>
        <begin position="340"/>
        <end position="411"/>
    </location>
</feature>
<proteinExistence type="predicted"/>
<feature type="region of interest" description="Disordered" evidence="1">
    <location>
        <begin position="201"/>
        <end position="261"/>
    </location>
</feature>
<feature type="compositionally biased region" description="Basic and acidic residues" evidence="1">
    <location>
        <begin position="698"/>
        <end position="707"/>
    </location>
</feature>
<dbReference type="EMBL" id="NKHZ01000068">
    <property type="protein sequence ID" value="PNS15675.1"/>
    <property type="molecule type" value="Genomic_DNA"/>
</dbReference>
<feature type="compositionally biased region" description="Polar residues" evidence="1">
    <location>
        <begin position="744"/>
        <end position="769"/>
    </location>
</feature>
<feature type="region of interest" description="Disordered" evidence="1">
    <location>
        <begin position="1"/>
        <end position="65"/>
    </location>
</feature>
<dbReference type="Pfam" id="PF13889">
    <property type="entry name" value="Chromosome_seg"/>
    <property type="match status" value="1"/>
</dbReference>
<feature type="region of interest" description="Disordered" evidence="1">
    <location>
        <begin position="687"/>
        <end position="799"/>
    </location>
</feature>
<feature type="compositionally biased region" description="Polar residues" evidence="1">
    <location>
        <begin position="206"/>
        <end position="241"/>
    </location>
</feature>
<dbReference type="Pfam" id="PF13915">
    <property type="entry name" value="DUF4210"/>
    <property type="match status" value="1"/>
</dbReference>
<dbReference type="Proteomes" id="UP000243797">
    <property type="component" value="Unassembled WGS sequence"/>
</dbReference>
<dbReference type="InterPro" id="IPR051506">
    <property type="entry name" value="ATOS_Transcription_Regulators"/>
</dbReference>
<reference evidence="3 4" key="1">
    <citation type="submission" date="2017-06" db="EMBL/GenBank/DDBJ databases">
        <title>Draft genome sequence of a variant of Elsinoe murrayae.</title>
        <authorList>
            <person name="Cheng Q."/>
        </authorList>
    </citation>
    <scope>NUCLEOTIDE SEQUENCE [LARGE SCALE GENOMIC DNA]</scope>
    <source>
        <strain evidence="3 4">CQ-2017a</strain>
    </source>
</reference>
<evidence type="ECO:0000259" key="2">
    <source>
        <dbReference type="SMART" id="SM01177"/>
    </source>
</evidence>
<feature type="compositionally biased region" description="Low complexity" evidence="1">
    <location>
        <begin position="724"/>
        <end position="737"/>
    </location>
</feature>
<dbReference type="InParanoid" id="A0A2K1QKJ1"/>